<accession>A0A1D6X8E7</accession>
<proteinExistence type="predicted"/>
<evidence type="ECO:0000313" key="1">
    <source>
        <dbReference type="EMBL" id="AKQ08286.1"/>
    </source>
</evidence>
<sequence length="100" mass="11782">MKVKFICKYEDVVCGLKAYEFETPDYIHIDIHDYSSDKFRLDILNGKPMIMELISDDEFLVSEDVTHLFNLNDILEQMKEIESEIPSEQGAYTNWLLDNQ</sequence>
<protein>
    <submittedName>
        <fullName evidence="1">Uncharacterized protein</fullName>
    </submittedName>
</protein>
<keyword evidence="2" id="KW-1185">Reference proteome</keyword>
<organism evidence="1 2">
    <name type="scientific">Bacillus phage PBC4</name>
    <dbReference type="NCBI Taxonomy" id="1675028"/>
    <lineage>
        <taxon>Viruses</taxon>
        <taxon>Duplodnaviria</taxon>
        <taxon>Heunggongvirae</taxon>
        <taxon>Uroviricota</taxon>
        <taxon>Caudoviricetes</taxon>
        <taxon>Sejongvirinae</taxon>
        <taxon>Yihwangvirus</taxon>
        <taxon>Yihwangvirus PBC4</taxon>
    </lineage>
</organism>
<reference evidence="1 2" key="1">
    <citation type="journal article" date="2016" name="FEMS Microbiol. Lett.">
        <title>Characterization of LysPBC4, a novel Bacillus cereus-specific endolysin of bacteriophage PBC4.</title>
        <authorList>
            <person name="Na H."/>
            <person name="Kong M."/>
            <person name="Ryu S."/>
        </authorList>
    </citation>
    <scope>NUCLEOTIDE SEQUENCE [LARGE SCALE GENOMIC DNA]</scope>
</reference>
<dbReference type="Proteomes" id="UP000224963">
    <property type="component" value="Segment"/>
</dbReference>
<dbReference type="EMBL" id="KT070866">
    <property type="protein sequence ID" value="AKQ08286.1"/>
    <property type="molecule type" value="Genomic_DNA"/>
</dbReference>
<name>A0A1D6X8E7_9CAUD</name>
<gene>
    <name evidence="1" type="ORF">PBC4_094</name>
</gene>
<evidence type="ECO:0000313" key="2">
    <source>
        <dbReference type="Proteomes" id="UP000224963"/>
    </source>
</evidence>